<protein>
    <submittedName>
        <fullName evidence="1">15169_t:CDS:1</fullName>
    </submittedName>
</protein>
<accession>A0A9N8VZD4</accession>
<name>A0A9N8VZD4_9GLOM</name>
<sequence length="114" mass="13187">MDDKQITTKKTKKQAKVKTIPGISKYYLWQWPIEGPFAEYILAQLMPFIGKPIPIFPSAISNSCHKEIIQPNSKILNHTTPTSKWMMLIPILDNNTEMSNITNQLNFCMEYKIN</sequence>
<proteinExistence type="predicted"/>
<comment type="caution">
    <text evidence="1">The sequence shown here is derived from an EMBL/GenBank/DDBJ whole genome shotgun (WGS) entry which is preliminary data.</text>
</comment>
<dbReference type="AlphaFoldDB" id="A0A9N8VZD4"/>
<evidence type="ECO:0000313" key="2">
    <source>
        <dbReference type="Proteomes" id="UP000789342"/>
    </source>
</evidence>
<keyword evidence="2" id="KW-1185">Reference proteome</keyword>
<reference evidence="1" key="1">
    <citation type="submission" date="2021-06" db="EMBL/GenBank/DDBJ databases">
        <authorList>
            <person name="Kallberg Y."/>
            <person name="Tangrot J."/>
            <person name="Rosling A."/>
        </authorList>
    </citation>
    <scope>NUCLEOTIDE SEQUENCE</scope>
    <source>
        <strain evidence="1">CL551</strain>
    </source>
</reference>
<organism evidence="1 2">
    <name type="scientific">Acaulospora morrowiae</name>
    <dbReference type="NCBI Taxonomy" id="94023"/>
    <lineage>
        <taxon>Eukaryota</taxon>
        <taxon>Fungi</taxon>
        <taxon>Fungi incertae sedis</taxon>
        <taxon>Mucoromycota</taxon>
        <taxon>Glomeromycotina</taxon>
        <taxon>Glomeromycetes</taxon>
        <taxon>Diversisporales</taxon>
        <taxon>Acaulosporaceae</taxon>
        <taxon>Acaulospora</taxon>
    </lineage>
</organism>
<dbReference type="Proteomes" id="UP000789342">
    <property type="component" value="Unassembled WGS sequence"/>
</dbReference>
<gene>
    <name evidence="1" type="ORF">AMORRO_LOCUS1797</name>
</gene>
<dbReference type="OrthoDB" id="2421553at2759"/>
<dbReference type="EMBL" id="CAJVPV010000693">
    <property type="protein sequence ID" value="CAG8469698.1"/>
    <property type="molecule type" value="Genomic_DNA"/>
</dbReference>
<evidence type="ECO:0000313" key="1">
    <source>
        <dbReference type="EMBL" id="CAG8469698.1"/>
    </source>
</evidence>